<protein>
    <recommendedName>
        <fullName evidence="3">Regulatory protein, tetR family</fullName>
    </recommendedName>
</protein>
<dbReference type="Gene3D" id="1.10.357.10">
    <property type="entry name" value="Tetracycline Repressor, domain 2"/>
    <property type="match status" value="1"/>
</dbReference>
<dbReference type="AlphaFoldDB" id="A0A1H4LF69"/>
<dbReference type="InterPro" id="IPR009057">
    <property type="entry name" value="Homeodomain-like_sf"/>
</dbReference>
<dbReference type="SUPFAM" id="SSF46689">
    <property type="entry name" value="Homeodomain-like"/>
    <property type="match status" value="1"/>
</dbReference>
<evidence type="ECO:0000313" key="2">
    <source>
        <dbReference type="Proteomes" id="UP000198742"/>
    </source>
</evidence>
<keyword evidence="2" id="KW-1185">Reference proteome</keyword>
<evidence type="ECO:0000313" key="1">
    <source>
        <dbReference type="EMBL" id="SEB69361.1"/>
    </source>
</evidence>
<sequence length="195" mass="21455">MVGDDLDDADQHGDPFGMRFGPMFAPGRPARSERATDLAIPVLHAGGWSGLTLRTMARAANTTPQAVAAWFPSVGRMRLAIAERYGKRWIRERGAAARRQLRAIDTDDECRVVQVARALATRNRAERAFDGIWLTIVEASRWDLAIRSVVAPVLARERDLVTGLLVELGEPEPSESDVELALALVRGQRFSVAAR</sequence>
<name>A0A1H4LF69_9ACTN</name>
<gene>
    <name evidence="1" type="ORF">SAMN04489844_0861</name>
</gene>
<reference evidence="2" key="1">
    <citation type="submission" date="2016-10" db="EMBL/GenBank/DDBJ databases">
        <authorList>
            <person name="Varghese N."/>
            <person name="Submissions S."/>
        </authorList>
    </citation>
    <scope>NUCLEOTIDE SEQUENCE [LARGE SCALE GENOMIC DNA]</scope>
    <source>
        <strain evidence="2">DSM 22017</strain>
    </source>
</reference>
<dbReference type="STRING" id="402596.SAMN04489844_0861"/>
<dbReference type="Proteomes" id="UP000198742">
    <property type="component" value="Unassembled WGS sequence"/>
</dbReference>
<dbReference type="EMBL" id="FNRT01000002">
    <property type="protein sequence ID" value="SEB69361.1"/>
    <property type="molecule type" value="Genomic_DNA"/>
</dbReference>
<proteinExistence type="predicted"/>
<evidence type="ECO:0008006" key="3">
    <source>
        <dbReference type="Google" id="ProtNLM"/>
    </source>
</evidence>
<organism evidence="1 2">
    <name type="scientific">Nocardioides exalbidus</name>
    <dbReference type="NCBI Taxonomy" id="402596"/>
    <lineage>
        <taxon>Bacteria</taxon>
        <taxon>Bacillati</taxon>
        <taxon>Actinomycetota</taxon>
        <taxon>Actinomycetes</taxon>
        <taxon>Propionibacteriales</taxon>
        <taxon>Nocardioidaceae</taxon>
        <taxon>Nocardioides</taxon>
    </lineage>
</organism>
<accession>A0A1H4LF69</accession>